<dbReference type="SMART" id="SM00192">
    <property type="entry name" value="LDLa"/>
    <property type="match status" value="2"/>
</dbReference>
<comment type="caution">
    <text evidence="10">Lacks conserved residue(s) required for the propagation of feature annotation.</text>
</comment>
<dbReference type="Gene3D" id="3.30.70.960">
    <property type="entry name" value="SEA domain"/>
    <property type="match status" value="1"/>
</dbReference>
<dbReference type="PROSITE" id="PS01209">
    <property type="entry name" value="LDLRA_1"/>
    <property type="match status" value="1"/>
</dbReference>
<dbReference type="InterPro" id="IPR009003">
    <property type="entry name" value="Peptidase_S1_PA"/>
</dbReference>
<evidence type="ECO:0000259" key="14">
    <source>
        <dbReference type="PROSITE" id="PS50240"/>
    </source>
</evidence>
<organism evidence="15 16">
    <name type="scientific">Atractosteus spatula</name>
    <name type="common">Alligator gar</name>
    <name type="synonym">Lepisosteus spatula</name>
    <dbReference type="NCBI Taxonomy" id="7917"/>
    <lineage>
        <taxon>Eukaryota</taxon>
        <taxon>Metazoa</taxon>
        <taxon>Chordata</taxon>
        <taxon>Craniata</taxon>
        <taxon>Vertebrata</taxon>
        <taxon>Euteleostomi</taxon>
        <taxon>Actinopterygii</taxon>
        <taxon>Neopterygii</taxon>
        <taxon>Holostei</taxon>
        <taxon>Semionotiformes</taxon>
        <taxon>Lepisosteidae</taxon>
        <taxon>Atractosteus</taxon>
    </lineage>
</organism>
<dbReference type="InterPro" id="IPR000082">
    <property type="entry name" value="SEA_dom"/>
</dbReference>
<evidence type="ECO:0000256" key="5">
    <source>
        <dbReference type="ARBA" id="ARBA00022825"/>
    </source>
</evidence>
<feature type="non-terminal residue" evidence="15">
    <location>
        <position position="771"/>
    </location>
</feature>
<dbReference type="Gene3D" id="2.40.10.10">
    <property type="entry name" value="Trypsin-like serine proteases"/>
    <property type="match status" value="3"/>
</dbReference>
<protein>
    <submittedName>
        <fullName evidence="15">TMPS9 protease</fullName>
    </submittedName>
</protein>
<feature type="disulfide bond" evidence="10">
    <location>
        <begin position="144"/>
        <end position="156"/>
    </location>
</feature>
<keyword evidence="8" id="KW-0472">Membrane</keyword>
<dbReference type="InterPro" id="IPR036055">
    <property type="entry name" value="LDL_receptor-like_sf"/>
</dbReference>
<feature type="compositionally biased region" description="Low complexity" evidence="12">
    <location>
        <begin position="429"/>
        <end position="457"/>
    </location>
</feature>
<dbReference type="Pfam" id="PF00089">
    <property type="entry name" value="Trypsin"/>
    <property type="match status" value="2"/>
</dbReference>
<comment type="caution">
    <text evidence="15">The sequence shown here is derived from an EMBL/GenBank/DDBJ whole genome shotgun (WGS) entry which is preliminary data.</text>
</comment>
<keyword evidence="16" id="KW-1185">Reference proteome</keyword>
<keyword evidence="9 10" id="KW-1015">Disulfide bond</keyword>
<accession>A0A8J7NPF0</accession>
<dbReference type="InterPro" id="IPR023415">
    <property type="entry name" value="LDLR_class-A_CS"/>
</dbReference>
<dbReference type="Gene3D" id="4.10.400.10">
    <property type="entry name" value="Low-density Lipoprotein Receptor"/>
    <property type="match status" value="2"/>
</dbReference>
<dbReference type="PROSITE" id="PS50024">
    <property type="entry name" value="SEA"/>
    <property type="match status" value="1"/>
</dbReference>
<dbReference type="PRINTS" id="PR00722">
    <property type="entry name" value="CHYMOTRYPSIN"/>
</dbReference>
<feature type="domain" description="Peptidase S1" evidence="14">
    <location>
        <begin position="540"/>
        <end position="770"/>
    </location>
</feature>
<dbReference type="FunFam" id="2.40.10.10:FF:000003">
    <property type="entry name" value="Transmembrane serine protease 3"/>
    <property type="match status" value="2"/>
</dbReference>
<evidence type="ECO:0000256" key="8">
    <source>
        <dbReference type="ARBA" id="ARBA00023136"/>
    </source>
</evidence>
<feature type="region of interest" description="Disordered" evidence="12">
    <location>
        <begin position="427"/>
        <end position="457"/>
    </location>
</feature>
<keyword evidence="7" id="KW-1133">Transmembrane helix</keyword>
<dbReference type="InterPro" id="IPR036364">
    <property type="entry name" value="SEA_dom_sf"/>
</dbReference>
<evidence type="ECO:0000256" key="7">
    <source>
        <dbReference type="ARBA" id="ARBA00022989"/>
    </source>
</evidence>
<sequence length="771" mass="82874">LVAAYLVKEEHSYIRTVELRGLKYEASLRDKTSAYNIVLSSTLRGKIRHIFLASSVAHTFVESDIIKFGNSTGSVMATFRMTFRVERVRAFPEVLVQDILRQGLNTLLQGRPLEVSGFGEITSIVLLGASGKSFYNIGGRKDGCPAKTFACDNGECVTKMNPKCDFVADCADASDEAQCACGMRPALSTRVVGGADAQRGELPWQVGLQWRGNHACGASIVNERWIVSAAHCFERARNPKDWKALVGATQVSGGEPLSRLINVKSLIVSPRYDHLTTDNDVTVLELETPLTFGPYIQPICLPAPSHVFVPEQRCLVSGWGQLSQFSDKLPSTLQKAVVKIIDSGICNASYSYSGAITDNMMCAGFMEGKIDSCQGDSGGPLACENAAGRFFLAGIVSWGVGCAQANNPGIYSRVTKLRQWILSHTSPEPTAAPVNTSPTAPAVPTSTSSTVPASPTTAGLPRVNCSSHFKCAPGACISKINPECDGVNDCKNGADERNCANETWRLYLVDSDMHPGFMYPGTTLSFPDCGDRPAIGFQKIVGGTAARRGEWPWMGSVQFQRSHRCGATLVHSKWLLTAAHCFNNQLTPNSWTASLGSLLPSGKGGVAIPLRRIILHPAYNSTTMDFDVALLELSVPAPRTSTVRPACLPSPAHRFPERAQCFVTGWGMLKEGGSPAAILQKASVDIISQSECQRSYANGLTSSMLCAGFMEGGTDTCTGDSGGPLSCQEASGRWFLAGVTSWGRGCGRNGFPGVYVRLTAVRQWMAQYLPF</sequence>
<feature type="non-terminal residue" evidence="15">
    <location>
        <position position="1"/>
    </location>
</feature>
<dbReference type="Pfam" id="PF00057">
    <property type="entry name" value="Ldl_recept_a"/>
    <property type="match status" value="2"/>
</dbReference>
<evidence type="ECO:0000256" key="3">
    <source>
        <dbReference type="ARBA" id="ARBA00022692"/>
    </source>
</evidence>
<dbReference type="PROSITE" id="PS50068">
    <property type="entry name" value="LDLRA_2"/>
    <property type="match status" value="2"/>
</dbReference>
<evidence type="ECO:0000256" key="2">
    <source>
        <dbReference type="ARBA" id="ARBA00022670"/>
    </source>
</evidence>
<evidence type="ECO:0000259" key="13">
    <source>
        <dbReference type="PROSITE" id="PS50024"/>
    </source>
</evidence>
<feature type="domain" description="Peptidase S1" evidence="14">
    <location>
        <begin position="191"/>
        <end position="426"/>
    </location>
</feature>
<keyword evidence="3" id="KW-0812">Transmembrane</keyword>
<proteinExistence type="predicted"/>
<dbReference type="SMART" id="SM00020">
    <property type="entry name" value="Tryp_SPc"/>
    <property type="match status" value="2"/>
</dbReference>
<evidence type="ECO:0000256" key="11">
    <source>
        <dbReference type="RuleBase" id="RU363034"/>
    </source>
</evidence>
<dbReference type="InterPro" id="IPR001254">
    <property type="entry name" value="Trypsin_dom"/>
</dbReference>
<dbReference type="InterPro" id="IPR043504">
    <property type="entry name" value="Peptidase_S1_PA_chymotrypsin"/>
</dbReference>
<keyword evidence="6" id="KW-0735">Signal-anchor</keyword>
<dbReference type="InterPro" id="IPR001314">
    <property type="entry name" value="Peptidase_S1A"/>
</dbReference>
<name>A0A8J7NPF0_ATRSP</name>
<reference evidence="15" key="1">
    <citation type="journal article" date="2021" name="Cell">
        <title>Tracing the genetic footprints of vertebrate landing in non-teleost ray-finned fishes.</title>
        <authorList>
            <person name="Bi X."/>
            <person name="Wang K."/>
            <person name="Yang L."/>
            <person name="Pan H."/>
            <person name="Jiang H."/>
            <person name="Wei Q."/>
            <person name="Fang M."/>
            <person name="Yu H."/>
            <person name="Zhu C."/>
            <person name="Cai Y."/>
            <person name="He Y."/>
            <person name="Gan X."/>
            <person name="Zeng H."/>
            <person name="Yu D."/>
            <person name="Zhu Y."/>
            <person name="Jiang H."/>
            <person name="Qiu Q."/>
            <person name="Yang H."/>
            <person name="Zhang Y.E."/>
            <person name="Wang W."/>
            <person name="Zhu M."/>
            <person name="He S."/>
            <person name="Zhang G."/>
        </authorList>
    </citation>
    <scope>NUCLEOTIDE SEQUENCE</scope>
    <source>
        <strain evidence="15">Allg_001</strain>
    </source>
</reference>
<evidence type="ECO:0000256" key="4">
    <source>
        <dbReference type="ARBA" id="ARBA00022801"/>
    </source>
</evidence>
<dbReference type="Pfam" id="PF01390">
    <property type="entry name" value="SEA"/>
    <property type="match status" value="1"/>
</dbReference>
<dbReference type="CDD" id="cd00190">
    <property type="entry name" value="Tryp_SPc"/>
    <property type="match status" value="2"/>
</dbReference>
<dbReference type="SUPFAM" id="SSF57424">
    <property type="entry name" value="LDL receptor-like module"/>
    <property type="match status" value="2"/>
</dbReference>
<keyword evidence="5 11" id="KW-0720">Serine protease</keyword>
<feature type="disulfide bond" evidence="10">
    <location>
        <begin position="484"/>
        <end position="499"/>
    </location>
</feature>
<dbReference type="SUPFAM" id="SSF82671">
    <property type="entry name" value="SEA domain"/>
    <property type="match status" value="1"/>
</dbReference>
<comment type="subcellular location">
    <subcellularLocation>
        <location evidence="1">Membrane</location>
        <topology evidence="1">Single-pass type II membrane protein</topology>
    </subcellularLocation>
</comment>
<evidence type="ECO:0000256" key="10">
    <source>
        <dbReference type="PROSITE-ProRule" id="PRU00124"/>
    </source>
</evidence>
<dbReference type="PANTHER" id="PTHR24252">
    <property type="entry name" value="ACROSIN-RELATED"/>
    <property type="match status" value="1"/>
</dbReference>
<dbReference type="EMBL" id="JAAWVO010033827">
    <property type="protein sequence ID" value="MBN3317162.1"/>
    <property type="molecule type" value="Genomic_DNA"/>
</dbReference>
<keyword evidence="4 11" id="KW-0378">Hydrolase</keyword>
<evidence type="ECO:0000256" key="12">
    <source>
        <dbReference type="SAM" id="MobiDB-lite"/>
    </source>
</evidence>
<dbReference type="CDD" id="cd00112">
    <property type="entry name" value="LDLa"/>
    <property type="match status" value="2"/>
</dbReference>
<gene>
    <name evidence="15" type="primary">Tmprss9_0</name>
    <name evidence="15" type="ORF">GTO95_0010583</name>
</gene>
<dbReference type="SUPFAM" id="SSF50494">
    <property type="entry name" value="Trypsin-like serine proteases"/>
    <property type="match status" value="2"/>
</dbReference>
<dbReference type="GO" id="GO:0006508">
    <property type="term" value="P:proteolysis"/>
    <property type="evidence" value="ECO:0007669"/>
    <property type="project" value="UniProtKB-KW"/>
</dbReference>
<dbReference type="GO" id="GO:0016020">
    <property type="term" value="C:membrane"/>
    <property type="evidence" value="ECO:0007669"/>
    <property type="project" value="UniProtKB-SubCell"/>
</dbReference>
<evidence type="ECO:0000313" key="15">
    <source>
        <dbReference type="EMBL" id="MBN3317162.1"/>
    </source>
</evidence>
<dbReference type="PANTHER" id="PTHR24252:SF26">
    <property type="entry name" value="TRANSMEMBRANE SERINE PROTEASE 9"/>
    <property type="match status" value="1"/>
</dbReference>
<evidence type="ECO:0000256" key="9">
    <source>
        <dbReference type="ARBA" id="ARBA00023157"/>
    </source>
</evidence>
<evidence type="ECO:0000256" key="6">
    <source>
        <dbReference type="ARBA" id="ARBA00022968"/>
    </source>
</evidence>
<dbReference type="PROSITE" id="PS00134">
    <property type="entry name" value="TRYPSIN_HIS"/>
    <property type="match status" value="2"/>
</dbReference>
<evidence type="ECO:0000313" key="16">
    <source>
        <dbReference type="Proteomes" id="UP000736164"/>
    </source>
</evidence>
<dbReference type="PROSITE" id="PS00135">
    <property type="entry name" value="TRYPSIN_SER"/>
    <property type="match status" value="2"/>
</dbReference>
<dbReference type="GO" id="GO:0004252">
    <property type="term" value="F:serine-type endopeptidase activity"/>
    <property type="evidence" value="ECO:0007669"/>
    <property type="project" value="InterPro"/>
</dbReference>
<dbReference type="Proteomes" id="UP000736164">
    <property type="component" value="Unassembled WGS sequence"/>
</dbReference>
<feature type="disulfide bond" evidence="10">
    <location>
        <begin position="164"/>
        <end position="179"/>
    </location>
</feature>
<dbReference type="InterPro" id="IPR018114">
    <property type="entry name" value="TRYPSIN_HIS"/>
</dbReference>
<feature type="domain" description="SEA" evidence="13">
    <location>
        <begin position="9"/>
        <end position="120"/>
    </location>
</feature>
<evidence type="ECO:0000256" key="1">
    <source>
        <dbReference type="ARBA" id="ARBA00004606"/>
    </source>
</evidence>
<dbReference type="InterPro" id="IPR033116">
    <property type="entry name" value="TRYPSIN_SER"/>
</dbReference>
<dbReference type="PROSITE" id="PS50240">
    <property type="entry name" value="TRYPSIN_DOM"/>
    <property type="match status" value="2"/>
</dbReference>
<keyword evidence="2 11" id="KW-0645">Protease</keyword>
<dbReference type="InterPro" id="IPR002172">
    <property type="entry name" value="LDrepeatLR_classA_rpt"/>
</dbReference>
<dbReference type="AlphaFoldDB" id="A0A8J7NPF0"/>